<organism evidence="2 3">
    <name type="scientific">SAR86 cluster bacterium</name>
    <dbReference type="NCBI Taxonomy" id="2030880"/>
    <lineage>
        <taxon>Bacteria</taxon>
        <taxon>Pseudomonadati</taxon>
        <taxon>Pseudomonadota</taxon>
        <taxon>Gammaproteobacteria</taxon>
        <taxon>SAR86 cluster</taxon>
    </lineage>
</organism>
<dbReference type="Proteomes" id="UP000320146">
    <property type="component" value="Unassembled WGS sequence"/>
</dbReference>
<evidence type="ECO:0000313" key="3">
    <source>
        <dbReference type="Proteomes" id="UP000320146"/>
    </source>
</evidence>
<reference evidence="2 3" key="1">
    <citation type="submission" date="2019-02" db="EMBL/GenBank/DDBJ databases">
        <title>Prokaryotic population dynamics and viral predation in marine succession experiment using metagenomics: the confinement effect.</title>
        <authorList>
            <person name="Haro-Moreno J.M."/>
            <person name="Rodriguez-Valera F."/>
            <person name="Lopez-Perez M."/>
        </authorList>
    </citation>
    <scope>NUCLEOTIDE SEQUENCE [LARGE SCALE GENOMIC DNA]</scope>
    <source>
        <strain evidence="2">MED-G166</strain>
    </source>
</reference>
<gene>
    <name evidence="2" type="ORF">EVA99_01530</name>
</gene>
<keyword evidence="1" id="KW-0812">Transmembrane</keyword>
<feature type="transmembrane region" description="Helical" evidence="1">
    <location>
        <begin position="65"/>
        <end position="84"/>
    </location>
</feature>
<dbReference type="PANTHER" id="PTHR37308">
    <property type="entry name" value="INTEGRAL MEMBRANE PROTEIN"/>
    <property type="match status" value="1"/>
</dbReference>
<evidence type="ECO:0000313" key="2">
    <source>
        <dbReference type="EMBL" id="RZO24457.1"/>
    </source>
</evidence>
<feature type="transmembrane region" description="Helical" evidence="1">
    <location>
        <begin position="149"/>
        <end position="180"/>
    </location>
</feature>
<protein>
    <submittedName>
        <fullName evidence="2">DUF368 domain-containing protein</fullName>
    </submittedName>
</protein>
<evidence type="ECO:0000256" key="1">
    <source>
        <dbReference type="SAM" id="Phobius"/>
    </source>
</evidence>
<dbReference type="EMBL" id="SHBL01000007">
    <property type="protein sequence ID" value="RZO24457.1"/>
    <property type="molecule type" value="Genomic_DNA"/>
</dbReference>
<sequence length="244" mass="27197">MPKFFHRFIAGFFMGVAEITPGISGATIAGLFNVYKGFISFLNSVNPIKLNSGIKLFFKEIDINFIAPLLIGMSISIYLSAFAIDYLMSTYLFFFKLFLSFVMGIAVIKNCFFDHSFKESFSHLLAFIIGIFIALIIALSIIQLDFNNFVLLLISGLLAFTAFLLPGISGSLVMVILGVYEGIIVSIKELDFYSLMPFILGIGISFLIVPKQILNQFKNNEIRTKVFFSGLIFGSVPAVWVHLN</sequence>
<dbReference type="Pfam" id="PF04018">
    <property type="entry name" value="VCA0040-like"/>
    <property type="match status" value="1"/>
</dbReference>
<keyword evidence="1" id="KW-1133">Transmembrane helix</keyword>
<feature type="transmembrane region" description="Helical" evidence="1">
    <location>
        <begin position="192"/>
        <end position="214"/>
    </location>
</feature>
<proteinExistence type="predicted"/>
<feature type="transmembrane region" description="Helical" evidence="1">
    <location>
        <begin position="91"/>
        <end position="108"/>
    </location>
</feature>
<dbReference type="AlphaFoldDB" id="A0A520MTC5"/>
<feature type="transmembrane region" description="Helical" evidence="1">
    <location>
        <begin position="120"/>
        <end position="142"/>
    </location>
</feature>
<comment type="caution">
    <text evidence="2">The sequence shown here is derived from an EMBL/GenBank/DDBJ whole genome shotgun (WGS) entry which is preliminary data.</text>
</comment>
<keyword evidence="1" id="KW-0472">Membrane</keyword>
<feature type="transmembrane region" description="Helical" evidence="1">
    <location>
        <begin position="226"/>
        <end position="243"/>
    </location>
</feature>
<dbReference type="InterPro" id="IPR007163">
    <property type="entry name" value="VCA0040-like"/>
</dbReference>
<accession>A0A520MTC5</accession>
<name>A0A520MTC5_9GAMM</name>
<feature type="transmembrane region" description="Helical" evidence="1">
    <location>
        <begin position="12"/>
        <end position="35"/>
    </location>
</feature>
<dbReference type="PANTHER" id="PTHR37308:SF1">
    <property type="entry name" value="POLYPRENYL-PHOSPHATE TRANSPORTER"/>
    <property type="match status" value="1"/>
</dbReference>